<keyword evidence="2" id="KW-1185">Reference proteome</keyword>
<dbReference type="PROSITE" id="PS51257">
    <property type="entry name" value="PROKAR_LIPOPROTEIN"/>
    <property type="match status" value="1"/>
</dbReference>
<accession>A0ABS6XWF4</accession>
<name>A0ABS6XWF4_9FLAO</name>
<gene>
    <name evidence="1" type="ORF">KZH69_10400</name>
</gene>
<organism evidence="1 2">
    <name type="scientific">Flavobacterium taihuense</name>
    <dbReference type="NCBI Taxonomy" id="2857508"/>
    <lineage>
        <taxon>Bacteria</taxon>
        <taxon>Pseudomonadati</taxon>
        <taxon>Bacteroidota</taxon>
        <taxon>Flavobacteriia</taxon>
        <taxon>Flavobacteriales</taxon>
        <taxon>Flavobacteriaceae</taxon>
        <taxon>Flavobacterium</taxon>
    </lineage>
</organism>
<proteinExistence type="predicted"/>
<evidence type="ECO:0000313" key="1">
    <source>
        <dbReference type="EMBL" id="MBW4360894.1"/>
    </source>
</evidence>
<dbReference type="Pfam" id="PF14135">
    <property type="entry name" value="DUF4302"/>
    <property type="match status" value="1"/>
</dbReference>
<reference evidence="1 2" key="1">
    <citation type="submission" date="2021-07" db="EMBL/GenBank/DDBJ databases">
        <title>Flavobacterium sp. nov. isolated from sediment on the Taihu Lake.</title>
        <authorList>
            <person name="Qu J.-H."/>
        </authorList>
    </citation>
    <scope>NUCLEOTIDE SEQUENCE [LARGE SCALE GENOMIC DNA]</scope>
    <source>
        <strain evidence="1 2">NAS39</strain>
    </source>
</reference>
<protein>
    <submittedName>
        <fullName evidence="1">DUF4302 domain-containing protein</fullName>
    </submittedName>
</protein>
<evidence type="ECO:0000313" key="2">
    <source>
        <dbReference type="Proteomes" id="UP000812031"/>
    </source>
</evidence>
<dbReference type="Proteomes" id="UP000812031">
    <property type="component" value="Unassembled WGS sequence"/>
</dbReference>
<comment type="caution">
    <text evidence="1">The sequence shown here is derived from an EMBL/GenBank/DDBJ whole genome shotgun (WGS) entry which is preliminary data.</text>
</comment>
<dbReference type="EMBL" id="JAHWYN010000007">
    <property type="protein sequence ID" value="MBW4360894.1"/>
    <property type="molecule type" value="Genomic_DNA"/>
</dbReference>
<dbReference type="RefSeq" id="WP_219317375.1">
    <property type="nucleotide sequence ID" value="NZ_JAHWYN010000007.1"/>
</dbReference>
<dbReference type="InterPro" id="IPR025396">
    <property type="entry name" value="DUF4302"/>
</dbReference>
<sequence>MKLKNIINYLLVAFLTIGVGSCNNNDEDSKFDQTPTQRLQARQKELNDLLLSSEFGWKAVYFTDNTQLGGYTHLFKFKNGGLVDMASDFDSDTATSNSEYQIQLGSTVSLVFTTKNRIHLLSDSDNYPTDALEGKGYKGDFQFLYYGQENGEIIFKTNRAFIELHFVKATAQDWADLPKNIDMIANVIGAPTRPLFRLLETNDGTTIHQFDFNFSDITRFATANSVESGSSMSYNMGIAYTPTGIIVDPAVKVGNQKLTNFIYDDATGAFTATGTNNVTATIKYSDSPLMLTDDYKMLLAGNPNNVYAYIYNLTNTASTNSLLFKTTLNDLNASLPTGAQLTRIQPWFNNANGSNYIEYRFGNASGATIARYYHYFTVTEDAQKKVIILNPLQWKTSTLSTAPSITAPVFLKELDDQLMNPQGLYFIEQGGLPYPAYTFTGVNSNFRMTVYPFQ</sequence>